<proteinExistence type="predicted"/>
<gene>
    <name evidence="1" type="ORF">GCM10019016_029810</name>
</gene>
<dbReference type="RefSeq" id="WP_345575841.1">
    <property type="nucleotide sequence ID" value="NZ_BAAAXF010000021.1"/>
</dbReference>
<protein>
    <recommendedName>
        <fullName evidence="3">DUF4303 domain-containing protein</fullName>
    </recommendedName>
</protein>
<dbReference type="EMBL" id="BAAAXF010000021">
    <property type="protein sequence ID" value="GAA3495880.1"/>
    <property type="molecule type" value="Genomic_DNA"/>
</dbReference>
<evidence type="ECO:0000313" key="2">
    <source>
        <dbReference type="Proteomes" id="UP001501455"/>
    </source>
</evidence>
<keyword evidence="2" id="KW-1185">Reference proteome</keyword>
<accession>A0ABP6TKX2</accession>
<evidence type="ECO:0000313" key="1">
    <source>
        <dbReference type="EMBL" id="GAA3495880.1"/>
    </source>
</evidence>
<sequence length="209" mass="23663">MTGDGAATSFREHVCREAERIVEGFPAELRSEIYVVSFRIWRVDQDPRRPYVAIGYNTESEVLRVRERECPYEGSARWEYAYWLLEGFETLGHVPGDPVGSALHLEEAKAEGLWYDDEEAGSLPEEEIEERDDRLVSRFDEVCFEAARRLRTGGVLDRVFGGPLPVVVFDMDRPGWEVEATAAANPADVIAAFAEHQGGVADWTNRPRE</sequence>
<evidence type="ECO:0008006" key="3">
    <source>
        <dbReference type="Google" id="ProtNLM"/>
    </source>
</evidence>
<comment type="caution">
    <text evidence="1">The sequence shown here is derived from an EMBL/GenBank/DDBJ whole genome shotgun (WGS) entry which is preliminary data.</text>
</comment>
<reference evidence="2" key="1">
    <citation type="journal article" date="2019" name="Int. J. Syst. Evol. Microbiol.">
        <title>The Global Catalogue of Microorganisms (GCM) 10K type strain sequencing project: providing services to taxonomists for standard genome sequencing and annotation.</title>
        <authorList>
            <consortium name="The Broad Institute Genomics Platform"/>
            <consortium name="The Broad Institute Genome Sequencing Center for Infectious Disease"/>
            <person name="Wu L."/>
            <person name="Ma J."/>
        </authorList>
    </citation>
    <scope>NUCLEOTIDE SEQUENCE [LARGE SCALE GENOMIC DNA]</scope>
    <source>
        <strain evidence="2">JCM 4816</strain>
    </source>
</reference>
<organism evidence="1 2">
    <name type="scientific">Streptomyces prasinosporus</name>
    <dbReference type="NCBI Taxonomy" id="68256"/>
    <lineage>
        <taxon>Bacteria</taxon>
        <taxon>Bacillati</taxon>
        <taxon>Actinomycetota</taxon>
        <taxon>Actinomycetes</taxon>
        <taxon>Kitasatosporales</taxon>
        <taxon>Streptomycetaceae</taxon>
        <taxon>Streptomyces</taxon>
        <taxon>Streptomyces albogriseolus group</taxon>
    </lineage>
</organism>
<name>A0ABP6TKX2_9ACTN</name>
<dbReference type="Proteomes" id="UP001501455">
    <property type="component" value="Unassembled WGS sequence"/>
</dbReference>